<gene>
    <name evidence="1" type="ORF">J2X19_001787</name>
</gene>
<keyword evidence="2" id="KW-1185">Reference proteome</keyword>
<name>A0ABU2C709_9BURK</name>
<organism evidence="1 2">
    <name type="scientific">Rhodoferax ferrireducens</name>
    <dbReference type="NCBI Taxonomy" id="192843"/>
    <lineage>
        <taxon>Bacteria</taxon>
        <taxon>Pseudomonadati</taxon>
        <taxon>Pseudomonadota</taxon>
        <taxon>Betaproteobacteria</taxon>
        <taxon>Burkholderiales</taxon>
        <taxon>Comamonadaceae</taxon>
        <taxon>Rhodoferax</taxon>
    </lineage>
</organism>
<evidence type="ECO:0000313" key="1">
    <source>
        <dbReference type="EMBL" id="MDR7377129.1"/>
    </source>
</evidence>
<accession>A0ABU2C709</accession>
<dbReference type="Proteomes" id="UP001180487">
    <property type="component" value="Unassembled WGS sequence"/>
</dbReference>
<dbReference type="EMBL" id="JAVDXT010000001">
    <property type="protein sequence ID" value="MDR7377129.1"/>
    <property type="molecule type" value="Genomic_DNA"/>
</dbReference>
<protein>
    <submittedName>
        <fullName evidence="1">Uncharacterized protein</fullName>
    </submittedName>
</protein>
<proteinExistence type="predicted"/>
<comment type="caution">
    <text evidence="1">The sequence shown here is derived from an EMBL/GenBank/DDBJ whole genome shotgun (WGS) entry which is preliminary data.</text>
</comment>
<reference evidence="1 2" key="1">
    <citation type="submission" date="2023-07" db="EMBL/GenBank/DDBJ databases">
        <title>Sorghum-associated microbial communities from plants grown in Nebraska, USA.</title>
        <authorList>
            <person name="Schachtman D."/>
        </authorList>
    </citation>
    <scope>NUCLEOTIDE SEQUENCE [LARGE SCALE GENOMIC DNA]</scope>
    <source>
        <strain evidence="1 2">BE313</strain>
    </source>
</reference>
<sequence length="78" mass="8759">MDSVRFLAVVEDLAINGGDVSLDEALEQLGDYIENLDSTRDDYVDSVVMLMRVAAAIWKQQRFPYQASVVPNRAPIEK</sequence>
<dbReference type="RefSeq" id="WP_310372585.1">
    <property type="nucleotide sequence ID" value="NZ_JAVDXT010000001.1"/>
</dbReference>
<evidence type="ECO:0000313" key="2">
    <source>
        <dbReference type="Proteomes" id="UP001180487"/>
    </source>
</evidence>